<feature type="region of interest" description="Disordered" evidence="3">
    <location>
        <begin position="429"/>
        <end position="532"/>
    </location>
</feature>
<organism evidence="4 5">
    <name type="scientific">Blautia stercoris</name>
    <dbReference type="NCBI Taxonomy" id="871664"/>
    <lineage>
        <taxon>Bacteria</taxon>
        <taxon>Bacillati</taxon>
        <taxon>Bacillota</taxon>
        <taxon>Clostridia</taxon>
        <taxon>Lachnospirales</taxon>
        <taxon>Lachnospiraceae</taxon>
        <taxon>Blautia</taxon>
    </lineage>
</organism>
<dbReference type="SUPFAM" id="SSF52540">
    <property type="entry name" value="P-loop containing nucleoside triphosphate hydrolases"/>
    <property type="match status" value="1"/>
</dbReference>
<feature type="region of interest" description="Disordered" evidence="3">
    <location>
        <begin position="372"/>
        <end position="393"/>
    </location>
</feature>
<dbReference type="Gene3D" id="3.40.50.300">
    <property type="entry name" value="P-loop containing nucleotide triphosphate hydrolases"/>
    <property type="match status" value="1"/>
</dbReference>
<dbReference type="Proteomes" id="UP000661649">
    <property type="component" value="Unassembled WGS sequence"/>
</dbReference>
<accession>A0ABR7PCK7</accession>
<comment type="caution">
    <text evidence="4">The sequence shown here is derived from an EMBL/GenBank/DDBJ whole genome shotgun (WGS) entry which is preliminary data.</text>
</comment>
<proteinExistence type="predicted"/>
<dbReference type="Gene3D" id="1.25.40.10">
    <property type="entry name" value="Tetratricopeptide repeat domain"/>
    <property type="match status" value="1"/>
</dbReference>
<sequence>MKLTEVKILDKKEYRARLDEINNLVEKQDYREALNVVETIEWRRVRSARTLCMVSEIYEVNKRYDDSLRLLLLAYQRAPSGKLILYRLVELSVKMTDYESAVKYYNQFMKLSPNDNNRYILKYKIYKGRKNPIEDQIKILEKYKASEYTERWAYELARLYARAGMYDKCIAECDEMVLWFSDGKYVKKALELKMKYTELTDAEKEKYKELYGEPKAVRIARTAASVSAATQAAAKMLNQTAQTMVKPEEAVNSVKAEAFQLPKPEAIKKAESGAGSEAKAEEEVKPELAEQPKIMKMPEFIKTPEVKPDFEPLPEIQMPEEIKKEIEEELEKKKEVEAKLQEETAKIAEEEPVKEFDLEAALGAAADEMVQEEKTEAVENEAEAKTEMEVSEGATIQLPLEEIKAARQNAVETDATVDLSNVVEEAMAEAVVTAEEETAEKAVEAETEASEEEVAEAETEEPQENEAAESVETEEQQEEKVTESAEPEPIEVEEARESEPAQWMLEEPVESEEENAEPEAEVAEEVEPEPEKVLRHHLTEEEHRRLFTYFAPIPGMKEQVKEALDIAQKSACEKTSKAGNMIVTGRSGSGKTRFSESLIKALCKERQMEGAKVAYLTAEVLNKKDPAFIVDKLSGGFLAIGRASAMTAQTVENLSKAMEFKTNRLTVILEDSKAGIYTLKQDYPEFMEKFDSRIVIPVFTNDELVSFAKTYAKEKGYKVDDIAVLAVYSLIGDNQYEDDPVCVGQVREMMDSAIAKASRLGRRPGKKVAKRHLDVTGRIMLYEKDFNL</sequence>
<feature type="compositionally biased region" description="Acidic residues" evidence="3">
    <location>
        <begin position="445"/>
        <end position="477"/>
    </location>
</feature>
<dbReference type="InterPro" id="IPR019734">
    <property type="entry name" value="TPR_rpt"/>
</dbReference>
<evidence type="ECO:0000313" key="4">
    <source>
        <dbReference type="EMBL" id="MBC8629126.1"/>
    </source>
</evidence>
<protein>
    <recommendedName>
        <fullName evidence="6">Tetratricopeptide repeat protein</fullName>
    </recommendedName>
</protein>
<evidence type="ECO:0000256" key="1">
    <source>
        <dbReference type="PROSITE-ProRule" id="PRU00339"/>
    </source>
</evidence>
<feature type="coiled-coil region" evidence="2">
    <location>
        <begin position="323"/>
        <end position="351"/>
    </location>
</feature>
<dbReference type="PROSITE" id="PS50005">
    <property type="entry name" value="TPR"/>
    <property type="match status" value="1"/>
</dbReference>
<reference evidence="4 5" key="1">
    <citation type="submission" date="2020-08" db="EMBL/GenBank/DDBJ databases">
        <title>Genome public.</title>
        <authorList>
            <person name="Liu C."/>
            <person name="Sun Q."/>
        </authorList>
    </citation>
    <scope>NUCLEOTIDE SEQUENCE [LARGE SCALE GENOMIC DNA]</scope>
    <source>
        <strain evidence="4 5">3_YM_SP_D4_24.mj</strain>
    </source>
</reference>
<keyword evidence="5" id="KW-1185">Reference proteome</keyword>
<evidence type="ECO:0000256" key="2">
    <source>
        <dbReference type="SAM" id="Coils"/>
    </source>
</evidence>
<dbReference type="EMBL" id="JACRTP010000004">
    <property type="protein sequence ID" value="MBC8629126.1"/>
    <property type="molecule type" value="Genomic_DNA"/>
</dbReference>
<gene>
    <name evidence="4" type="ORF">H8712_10975</name>
</gene>
<keyword evidence="2" id="KW-0175">Coiled coil</keyword>
<feature type="compositionally biased region" description="Acidic residues" evidence="3">
    <location>
        <begin position="507"/>
        <end position="528"/>
    </location>
</feature>
<dbReference type="SUPFAM" id="SSF48452">
    <property type="entry name" value="TPR-like"/>
    <property type="match status" value="1"/>
</dbReference>
<name>A0ABR7PCK7_9FIRM</name>
<feature type="repeat" description="TPR" evidence="1">
    <location>
        <begin position="82"/>
        <end position="115"/>
    </location>
</feature>
<evidence type="ECO:0008006" key="6">
    <source>
        <dbReference type="Google" id="ProtNLM"/>
    </source>
</evidence>
<dbReference type="InterPro" id="IPR011990">
    <property type="entry name" value="TPR-like_helical_dom_sf"/>
</dbReference>
<keyword evidence="1" id="KW-0802">TPR repeat</keyword>
<dbReference type="InterPro" id="IPR027417">
    <property type="entry name" value="P-loop_NTPase"/>
</dbReference>
<evidence type="ECO:0000256" key="3">
    <source>
        <dbReference type="SAM" id="MobiDB-lite"/>
    </source>
</evidence>
<evidence type="ECO:0000313" key="5">
    <source>
        <dbReference type="Proteomes" id="UP000661649"/>
    </source>
</evidence>
<feature type="compositionally biased region" description="Basic and acidic residues" evidence="3">
    <location>
        <begin position="372"/>
        <end position="388"/>
    </location>
</feature>